<evidence type="ECO:0000313" key="3">
    <source>
        <dbReference type="Proteomes" id="UP000027138"/>
    </source>
</evidence>
<name>A0A067L7X1_JATCU</name>
<protein>
    <submittedName>
        <fullName evidence="2">Uncharacterized protein</fullName>
    </submittedName>
</protein>
<proteinExistence type="predicted"/>
<dbReference type="Proteomes" id="UP000027138">
    <property type="component" value="Unassembled WGS sequence"/>
</dbReference>
<reference evidence="2 3" key="1">
    <citation type="journal article" date="2014" name="PLoS ONE">
        <title>Global Analysis of Gene Expression Profiles in Physic Nut (Jatropha curcas L.) Seedlings Exposed to Salt Stress.</title>
        <authorList>
            <person name="Zhang L."/>
            <person name="Zhang C."/>
            <person name="Wu P."/>
            <person name="Chen Y."/>
            <person name="Li M."/>
            <person name="Jiang H."/>
            <person name="Wu G."/>
        </authorList>
    </citation>
    <scope>NUCLEOTIDE SEQUENCE [LARGE SCALE GENOMIC DNA]</scope>
    <source>
        <strain evidence="3">cv. GZQX0401</strain>
        <tissue evidence="2">Young leaves</tissue>
    </source>
</reference>
<gene>
    <name evidence="2" type="ORF">JCGZ_16350</name>
</gene>
<sequence>MEGNDMCIPNCTCWQCQQIPQPLYYFAASSSSHFIPPCFPSNCQCNGLTTIDCCSIPCSSTCPHKPPSPSPSPPPSRSSPPPPLPPASSKKPTETFTQKRPQKKDKDAIFGFRETSGREMKLSGVKYPISPGAKNMPWSK</sequence>
<feature type="compositionally biased region" description="Pro residues" evidence="1">
    <location>
        <begin position="64"/>
        <end position="86"/>
    </location>
</feature>
<accession>A0A067L7X1</accession>
<evidence type="ECO:0000256" key="1">
    <source>
        <dbReference type="SAM" id="MobiDB-lite"/>
    </source>
</evidence>
<feature type="region of interest" description="Disordered" evidence="1">
    <location>
        <begin position="61"/>
        <end position="140"/>
    </location>
</feature>
<organism evidence="2 3">
    <name type="scientific">Jatropha curcas</name>
    <name type="common">Barbados nut</name>
    <dbReference type="NCBI Taxonomy" id="180498"/>
    <lineage>
        <taxon>Eukaryota</taxon>
        <taxon>Viridiplantae</taxon>
        <taxon>Streptophyta</taxon>
        <taxon>Embryophyta</taxon>
        <taxon>Tracheophyta</taxon>
        <taxon>Spermatophyta</taxon>
        <taxon>Magnoliopsida</taxon>
        <taxon>eudicotyledons</taxon>
        <taxon>Gunneridae</taxon>
        <taxon>Pentapetalae</taxon>
        <taxon>rosids</taxon>
        <taxon>fabids</taxon>
        <taxon>Malpighiales</taxon>
        <taxon>Euphorbiaceae</taxon>
        <taxon>Crotonoideae</taxon>
        <taxon>Jatropheae</taxon>
        <taxon>Jatropha</taxon>
    </lineage>
</organism>
<dbReference type="AlphaFoldDB" id="A0A067L7X1"/>
<evidence type="ECO:0000313" key="2">
    <source>
        <dbReference type="EMBL" id="KDP44517.1"/>
    </source>
</evidence>
<keyword evidence="3" id="KW-1185">Reference proteome</keyword>
<dbReference type="EMBL" id="KK914251">
    <property type="protein sequence ID" value="KDP44517.1"/>
    <property type="molecule type" value="Genomic_DNA"/>
</dbReference>